<evidence type="ECO:0000313" key="6">
    <source>
        <dbReference type="EMBL" id="KNC24081.1"/>
    </source>
</evidence>
<dbReference type="AlphaFoldDB" id="A0A0L0BVN3"/>
<dbReference type="STRING" id="7375.A0A0L0BVN3"/>
<dbReference type="OMA" id="DMRIHIV"/>
<evidence type="ECO:0000259" key="5">
    <source>
        <dbReference type="PROSITE" id="PS50600"/>
    </source>
</evidence>
<dbReference type="PANTHER" id="PTHR12606">
    <property type="entry name" value="SENTRIN/SUMO-SPECIFIC PROTEASE"/>
    <property type="match status" value="1"/>
</dbReference>
<dbReference type="Proteomes" id="UP000037069">
    <property type="component" value="Unassembled WGS sequence"/>
</dbReference>
<protein>
    <recommendedName>
        <fullName evidence="5">Ubiquitin-like protease family profile domain-containing protein</fullName>
    </recommendedName>
</protein>
<comment type="caution">
    <text evidence="6">The sequence shown here is derived from an EMBL/GenBank/DDBJ whole genome shotgun (WGS) entry which is preliminary data.</text>
</comment>
<keyword evidence="2" id="KW-0645">Protease</keyword>
<dbReference type="PANTHER" id="PTHR12606:SF141">
    <property type="entry name" value="GH15225P-RELATED"/>
    <property type="match status" value="1"/>
</dbReference>
<dbReference type="GO" id="GO:0016926">
    <property type="term" value="P:protein desumoylation"/>
    <property type="evidence" value="ECO:0007669"/>
    <property type="project" value="TreeGrafter"/>
</dbReference>
<gene>
    <name evidence="6" type="ORF">FF38_07410</name>
</gene>
<organism evidence="6 7">
    <name type="scientific">Lucilia cuprina</name>
    <name type="common">Green bottle fly</name>
    <name type="synonym">Australian sheep blowfly</name>
    <dbReference type="NCBI Taxonomy" id="7375"/>
    <lineage>
        <taxon>Eukaryota</taxon>
        <taxon>Metazoa</taxon>
        <taxon>Ecdysozoa</taxon>
        <taxon>Arthropoda</taxon>
        <taxon>Hexapoda</taxon>
        <taxon>Insecta</taxon>
        <taxon>Pterygota</taxon>
        <taxon>Neoptera</taxon>
        <taxon>Endopterygota</taxon>
        <taxon>Diptera</taxon>
        <taxon>Brachycera</taxon>
        <taxon>Muscomorpha</taxon>
        <taxon>Oestroidea</taxon>
        <taxon>Calliphoridae</taxon>
        <taxon>Luciliinae</taxon>
        <taxon>Lucilia</taxon>
    </lineage>
</organism>
<evidence type="ECO:0000256" key="3">
    <source>
        <dbReference type="ARBA" id="ARBA00022801"/>
    </source>
</evidence>
<dbReference type="SUPFAM" id="SSF54001">
    <property type="entry name" value="Cysteine proteinases"/>
    <property type="match status" value="1"/>
</dbReference>
<dbReference type="GO" id="GO:0016929">
    <property type="term" value="F:deSUMOylase activity"/>
    <property type="evidence" value="ECO:0007669"/>
    <property type="project" value="TreeGrafter"/>
</dbReference>
<name>A0A0L0BVN3_LUCCU</name>
<sequence length="114" mass="12987">LVPINKGNSHWILGCIDNKAKEICVYDSLSGYGKQEAPILLQYMQKEAERLNIKCPEYKLTPSKKCPRQSNGFDCGMFVCTNSFMLSDDQELAFSQQDIPDMRIHIVSKLVQNK</sequence>
<dbReference type="GO" id="GO:0005634">
    <property type="term" value="C:nucleus"/>
    <property type="evidence" value="ECO:0007669"/>
    <property type="project" value="TreeGrafter"/>
</dbReference>
<dbReference type="InterPro" id="IPR038765">
    <property type="entry name" value="Papain-like_cys_pep_sf"/>
</dbReference>
<feature type="non-terminal residue" evidence="6">
    <location>
        <position position="1"/>
    </location>
</feature>
<evidence type="ECO:0000256" key="2">
    <source>
        <dbReference type="ARBA" id="ARBA00022670"/>
    </source>
</evidence>
<dbReference type="Gene3D" id="3.40.395.10">
    <property type="entry name" value="Adenoviral Proteinase, Chain A"/>
    <property type="match status" value="1"/>
</dbReference>
<keyword evidence="4" id="KW-0788">Thiol protease</keyword>
<dbReference type="InterPro" id="IPR003653">
    <property type="entry name" value="Peptidase_C48_C"/>
</dbReference>
<feature type="domain" description="Ubiquitin-like protease family profile" evidence="5">
    <location>
        <begin position="1"/>
        <end position="86"/>
    </location>
</feature>
<dbReference type="GO" id="GO:0006508">
    <property type="term" value="P:proteolysis"/>
    <property type="evidence" value="ECO:0007669"/>
    <property type="project" value="UniProtKB-KW"/>
</dbReference>
<reference evidence="6 7" key="1">
    <citation type="journal article" date="2015" name="Nat. Commun.">
        <title>Lucilia cuprina genome unlocks parasitic fly biology to underpin future interventions.</title>
        <authorList>
            <person name="Anstead C.A."/>
            <person name="Korhonen P.K."/>
            <person name="Young N.D."/>
            <person name="Hall R.S."/>
            <person name="Jex A.R."/>
            <person name="Murali S.C."/>
            <person name="Hughes D.S."/>
            <person name="Lee S.F."/>
            <person name="Perry T."/>
            <person name="Stroehlein A.J."/>
            <person name="Ansell B.R."/>
            <person name="Breugelmans B."/>
            <person name="Hofmann A."/>
            <person name="Qu J."/>
            <person name="Dugan S."/>
            <person name="Lee S.L."/>
            <person name="Chao H."/>
            <person name="Dinh H."/>
            <person name="Han Y."/>
            <person name="Doddapaneni H.V."/>
            <person name="Worley K.C."/>
            <person name="Muzny D.M."/>
            <person name="Ioannidis P."/>
            <person name="Waterhouse R.M."/>
            <person name="Zdobnov E.M."/>
            <person name="James P.J."/>
            <person name="Bagnall N.H."/>
            <person name="Kotze A.C."/>
            <person name="Gibbs R.A."/>
            <person name="Richards S."/>
            <person name="Batterham P."/>
            <person name="Gasser R.B."/>
        </authorList>
    </citation>
    <scope>NUCLEOTIDE SEQUENCE [LARGE SCALE GENOMIC DNA]</scope>
    <source>
        <strain evidence="6 7">LS</strain>
        <tissue evidence="6">Full body</tissue>
    </source>
</reference>
<accession>A0A0L0BVN3</accession>
<evidence type="ECO:0000256" key="4">
    <source>
        <dbReference type="ARBA" id="ARBA00022807"/>
    </source>
</evidence>
<evidence type="ECO:0000313" key="7">
    <source>
        <dbReference type="Proteomes" id="UP000037069"/>
    </source>
</evidence>
<evidence type="ECO:0000256" key="1">
    <source>
        <dbReference type="ARBA" id="ARBA00005234"/>
    </source>
</evidence>
<dbReference type="EMBL" id="JRES01001265">
    <property type="protein sequence ID" value="KNC24081.1"/>
    <property type="molecule type" value="Genomic_DNA"/>
</dbReference>
<keyword evidence="3" id="KW-0378">Hydrolase</keyword>
<feature type="non-terminal residue" evidence="6">
    <location>
        <position position="114"/>
    </location>
</feature>
<proteinExistence type="inferred from homology"/>
<keyword evidence="7" id="KW-1185">Reference proteome</keyword>
<dbReference type="PROSITE" id="PS50600">
    <property type="entry name" value="ULP_PROTEASE"/>
    <property type="match status" value="1"/>
</dbReference>
<dbReference type="Pfam" id="PF02902">
    <property type="entry name" value="Peptidase_C48"/>
    <property type="match status" value="1"/>
</dbReference>
<comment type="similarity">
    <text evidence="1">Belongs to the peptidase C48 family.</text>
</comment>